<comment type="caution">
    <text evidence="2">The sequence shown here is derived from an EMBL/GenBank/DDBJ whole genome shotgun (WGS) entry which is preliminary data.</text>
</comment>
<name>A0AAD8RVS8_LOLMU</name>
<evidence type="ECO:0000256" key="1">
    <source>
        <dbReference type="SAM" id="MobiDB-lite"/>
    </source>
</evidence>
<feature type="region of interest" description="Disordered" evidence="1">
    <location>
        <begin position="92"/>
        <end position="112"/>
    </location>
</feature>
<organism evidence="2 3">
    <name type="scientific">Lolium multiflorum</name>
    <name type="common">Italian ryegrass</name>
    <name type="synonym">Lolium perenne subsp. multiflorum</name>
    <dbReference type="NCBI Taxonomy" id="4521"/>
    <lineage>
        <taxon>Eukaryota</taxon>
        <taxon>Viridiplantae</taxon>
        <taxon>Streptophyta</taxon>
        <taxon>Embryophyta</taxon>
        <taxon>Tracheophyta</taxon>
        <taxon>Spermatophyta</taxon>
        <taxon>Magnoliopsida</taxon>
        <taxon>Liliopsida</taxon>
        <taxon>Poales</taxon>
        <taxon>Poaceae</taxon>
        <taxon>BOP clade</taxon>
        <taxon>Pooideae</taxon>
        <taxon>Poodae</taxon>
        <taxon>Poeae</taxon>
        <taxon>Poeae Chloroplast Group 2 (Poeae type)</taxon>
        <taxon>Loliodinae</taxon>
        <taxon>Loliinae</taxon>
        <taxon>Lolium</taxon>
    </lineage>
</organism>
<sequence>MAPRRRSNTGFIGVRLRPGHFAAEITAGGTRVWLGTFYTKEVLPAHTTLRLGVYLLFDLKEKEKEEAAGTTALDGPAVPLGPLRHCRPPRTALPGHADRHLRPAPSGTAGPAQLEPRLRRLLAAYRAPLARPSAPPLALCFALARAASLAQPSRSLAHCCITGHPASLGRAQRADFLQPL</sequence>
<dbReference type="EMBL" id="JAUUTY010000005">
    <property type="protein sequence ID" value="KAK1630731.1"/>
    <property type="molecule type" value="Genomic_DNA"/>
</dbReference>
<dbReference type="Proteomes" id="UP001231189">
    <property type="component" value="Unassembled WGS sequence"/>
</dbReference>
<protein>
    <submittedName>
        <fullName evidence="2">Uncharacterized protein</fullName>
    </submittedName>
</protein>
<reference evidence="2" key="1">
    <citation type="submission" date="2023-07" db="EMBL/GenBank/DDBJ databases">
        <title>A chromosome-level genome assembly of Lolium multiflorum.</title>
        <authorList>
            <person name="Chen Y."/>
            <person name="Copetti D."/>
            <person name="Kolliker R."/>
            <person name="Studer B."/>
        </authorList>
    </citation>
    <scope>NUCLEOTIDE SEQUENCE</scope>
    <source>
        <strain evidence="2">02402/16</strain>
        <tissue evidence="2">Leaf</tissue>
    </source>
</reference>
<proteinExistence type="predicted"/>
<dbReference type="AlphaFoldDB" id="A0AAD8RVS8"/>
<gene>
    <name evidence="2" type="ORF">QYE76_005046</name>
</gene>
<keyword evidence="3" id="KW-1185">Reference proteome</keyword>
<evidence type="ECO:0000313" key="3">
    <source>
        <dbReference type="Proteomes" id="UP001231189"/>
    </source>
</evidence>
<evidence type="ECO:0000313" key="2">
    <source>
        <dbReference type="EMBL" id="KAK1630731.1"/>
    </source>
</evidence>
<accession>A0AAD8RVS8</accession>